<dbReference type="PANTHER" id="PTHR37331">
    <property type="entry name" value="YALI0F11671P"/>
    <property type="match status" value="1"/>
</dbReference>
<dbReference type="Proteomes" id="UP001642405">
    <property type="component" value="Unassembled WGS sequence"/>
</dbReference>
<reference evidence="1 2" key="1">
    <citation type="submission" date="2024-01" db="EMBL/GenBank/DDBJ databases">
        <authorList>
            <person name="Allen C."/>
            <person name="Tagirdzhanova G."/>
        </authorList>
    </citation>
    <scope>NUCLEOTIDE SEQUENCE [LARGE SCALE GENOMIC DNA]</scope>
</reference>
<dbReference type="EMBL" id="CAWUHB010000061">
    <property type="protein sequence ID" value="CAK7231907.1"/>
    <property type="molecule type" value="Genomic_DNA"/>
</dbReference>
<proteinExistence type="predicted"/>
<evidence type="ECO:0000313" key="2">
    <source>
        <dbReference type="Proteomes" id="UP001642405"/>
    </source>
</evidence>
<accession>A0ABP0CII8</accession>
<evidence type="ECO:0000313" key="1">
    <source>
        <dbReference type="EMBL" id="CAK7231907.1"/>
    </source>
</evidence>
<comment type="caution">
    <text evidence="1">The sequence shown here is derived from an EMBL/GenBank/DDBJ whole genome shotgun (WGS) entry which is preliminary data.</text>
</comment>
<dbReference type="PANTHER" id="PTHR37331:SF1">
    <property type="entry name" value="YALI0F11671P"/>
    <property type="match status" value="1"/>
</dbReference>
<sequence length="221" mass="23680">MLAHRIFQRRQPVVFGQLFRRTFSVLSTNPHIKAYQLATLPPSYLLSFLDSNSPSAATAIGTTTELPPTPRSFVANERFMAILNDVLSKHAAQDDGLKAQAAAFAAPGGTIFSNAGASHSGSSGSVQQGSGGGGVGGWVHLSDLRNPPDFGRIAWPEDIFGSVEVDSTGTLLNNFQPSGSYRILTNEGILGLSDFLRGKLVERLEEEDKNDTSERPHILDG</sequence>
<name>A0ABP0CII8_9PEZI</name>
<gene>
    <name evidence="1" type="ORF">SCUCBS95973_008080</name>
</gene>
<keyword evidence="2" id="KW-1185">Reference proteome</keyword>
<protein>
    <submittedName>
        <fullName evidence="1">Uncharacterized protein</fullName>
    </submittedName>
</protein>
<organism evidence="1 2">
    <name type="scientific">Sporothrix curviconia</name>
    <dbReference type="NCBI Taxonomy" id="1260050"/>
    <lineage>
        <taxon>Eukaryota</taxon>
        <taxon>Fungi</taxon>
        <taxon>Dikarya</taxon>
        <taxon>Ascomycota</taxon>
        <taxon>Pezizomycotina</taxon>
        <taxon>Sordariomycetes</taxon>
        <taxon>Sordariomycetidae</taxon>
        <taxon>Ophiostomatales</taxon>
        <taxon>Ophiostomataceae</taxon>
        <taxon>Sporothrix</taxon>
    </lineage>
</organism>